<dbReference type="AlphaFoldDB" id="A0ABD1UR43"/>
<dbReference type="InterPro" id="IPR009027">
    <property type="entry name" value="Ribosomal_bL9/RNase_H1_N"/>
</dbReference>
<dbReference type="InterPro" id="IPR036935">
    <property type="entry name" value="Ribosomal_bL9_N_sf"/>
</dbReference>
<reference evidence="12" key="1">
    <citation type="submission" date="2024-07" db="EMBL/GenBank/DDBJ databases">
        <title>Two chromosome-level genome assemblies of Korean endemic species Abeliophyllum distichum and Forsythia ovata (Oleaceae).</title>
        <authorList>
            <person name="Jang H."/>
        </authorList>
    </citation>
    <scope>NUCLEOTIDE SEQUENCE [LARGE SCALE GENOMIC DNA]</scope>
</reference>
<dbReference type="InterPro" id="IPR000244">
    <property type="entry name" value="Ribosomal_bL9"/>
</dbReference>
<evidence type="ECO:0000256" key="3">
    <source>
        <dbReference type="ARBA" id="ARBA00022884"/>
    </source>
</evidence>
<dbReference type="Pfam" id="PF03948">
    <property type="entry name" value="Ribosomal_L9_C"/>
    <property type="match status" value="1"/>
</dbReference>
<dbReference type="InterPro" id="IPR020069">
    <property type="entry name" value="Ribosomal_bL9_C"/>
</dbReference>
<dbReference type="Proteomes" id="UP001604336">
    <property type="component" value="Unassembled WGS sequence"/>
</dbReference>
<feature type="domain" description="Ribosomal protein L9" evidence="9">
    <location>
        <begin position="106"/>
        <end position="142"/>
    </location>
</feature>
<keyword evidence="2" id="KW-0699">rRNA-binding</keyword>
<evidence type="ECO:0000256" key="6">
    <source>
        <dbReference type="ARBA" id="ARBA00031047"/>
    </source>
</evidence>
<proteinExistence type="inferred from homology"/>
<feature type="domain" description="Large ribosomal subunit protein bL9 C-terminal" evidence="10">
    <location>
        <begin position="180"/>
        <end position="254"/>
    </location>
</feature>
<evidence type="ECO:0000256" key="2">
    <source>
        <dbReference type="ARBA" id="ARBA00022730"/>
    </source>
</evidence>
<dbReference type="PANTHER" id="PTHR21368">
    <property type="entry name" value="50S RIBOSOMAL PROTEIN L9"/>
    <property type="match status" value="1"/>
</dbReference>
<evidence type="ECO:0000259" key="10">
    <source>
        <dbReference type="Pfam" id="PF03948"/>
    </source>
</evidence>
<comment type="similarity">
    <text evidence="1">Belongs to the bacterial ribosomal protein bL9 family.</text>
</comment>
<sequence length="272" mass="31462">MEIELFGGIRAQLRMTGCRKSATFVSTENGSRRLNTKTLDSFVRRRCHHHFYCREPWVHSKPENSYIYIYMACLQYGKNILRRSSGGGLHHPLLYTAQGVRYRKLEVILTTTIDKLGKAGETVKVAPGYFRNHLMPKLLAVPNIDKFAHLISEQRKMYQPKETEEVKEVSKTEEDRMKEYQSAANRLDNARLNLRRFIIEGKGNELRHPVTKEEILSEVARQLQVHIEPENLQLPTPLSSLGEYELPLRLPKSIPKPQGKVQWTLSVKIRKG</sequence>
<dbReference type="InterPro" id="IPR036791">
    <property type="entry name" value="Ribosomal_bL9_C_sf"/>
</dbReference>
<dbReference type="GO" id="GO:1990904">
    <property type="term" value="C:ribonucleoprotein complex"/>
    <property type="evidence" value="ECO:0007669"/>
    <property type="project" value="UniProtKB-KW"/>
</dbReference>
<protein>
    <recommendedName>
        <fullName evidence="7">Large ribosomal subunit protein bL9c</fullName>
    </recommendedName>
    <alternativeName>
        <fullName evidence="8">50S ribosomal protein L9, chloroplastic</fullName>
    </alternativeName>
    <alternativeName>
        <fullName evidence="6">CL9</fullName>
    </alternativeName>
</protein>
<organism evidence="11 12">
    <name type="scientific">Abeliophyllum distichum</name>
    <dbReference type="NCBI Taxonomy" id="126358"/>
    <lineage>
        <taxon>Eukaryota</taxon>
        <taxon>Viridiplantae</taxon>
        <taxon>Streptophyta</taxon>
        <taxon>Embryophyta</taxon>
        <taxon>Tracheophyta</taxon>
        <taxon>Spermatophyta</taxon>
        <taxon>Magnoliopsida</taxon>
        <taxon>eudicotyledons</taxon>
        <taxon>Gunneridae</taxon>
        <taxon>Pentapetalae</taxon>
        <taxon>asterids</taxon>
        <taxon>lamiids</taxon>
        <taxon>Lamiales</taxon>
        <taxon>Oleaceae</taxon>
        <taxon>Forsythieae</taxon>
        <taxon>Abeliophyllum</taxon>
    </lineage>
</organism>
<dbReference type="SUPFAM" id="SSF55653">
    <property type="entry name" value="Ribosomal protein L9 C-domain"/>
    <property type="match status" value="1"/>
</dbReference>
<evidence type="ECO:0000256" key="1">
    <source>
        <dbReference type="ARBA" id="ARBA00010605"/>
    </source>
</evidence>
<evidence type="ECO:0000256" key="4">
    <source>
        <dbReference type="ARBA" id="ARBA00022980"/>
    </source>
</evidence>
<keyword evidence="4 11" id="KW-0689">Ribosomal protein</keyword>
<comment type="caution">
    <text evidence="11">The sequence shown here is derived from an EMBL/GenBank/DDBJ whole genome shotgun (WGS) entry which is preliminary data.</text>
</comment>
<accession>A0ABD1UR43</accession>
<evidence type="ECO:0000259" key="9">
    <source>
        <dbReference type="Pfam" id="PF01281"/>
    </source>
</evidence>
<evidence type="ECO:0000256" key="7">
    <source>
        <dbReference type="ARBA" id="ARBA00035193"/>
    </source>
</evidence>
<evidence type="ECO:0000256" key="8">
    <source>
        <dbReference type="ARBA" id="ARBA00035427"/>
    </source>
</evidence>
<keyword evidence="12" id="KW-1185">Reference proteome</keyword>
<dbReference type="EMBL" id="JBFOLK010000003">
    <property type="protein sequence ID" value="KAL2527477.1"/>
    <property type="molecule type" value="Genomic_DNA"/>
</dbReference>
<dbReference type="Gene3D" id="3.40.5.10">
    <property type="entry name" value="Ribosomal protein L9, N-terminal domain"/>
    <property type="match status" value="1"/>
</dbReference>
<evidence type="ECO:0000256" key="5">
    <source>
        <dbReference type="ARBA" id="ARBA00023274"/>
    </source>
</evidence>
<evidence type="ECO:0000313" key="11">
    <source>
        <dbReference type="EMBL" id="KAL2527477.1"/>
    </source>
</evidence>
<dbReference type="Gene3D" id="3.10.430.100">
    <property type="entry name" value="Ribosomal protein L9, C-terminal domain"/>
    <property type="match status" value="1"/>
</dbReference>
<evidence type="ECO:0000313" key="12">
    <source>
        <dbReference type="Proteomes" id="UP001604336"/>
    </source>
</evidence>
<dbReference type="FunFam" id="3.40.5.10:FF:000007">
    <property type="entry name" value="50S ribosomal protein L9"/>
    <property type="match status" value="1"/>
</dbReference>
<dbReference type="GO" id="GO:0005840">
    <property type="term" value="C:ribosome"/>
    <property type="evidence" value="ECO:0007669"/>
    <property type="project" value="UniProtKB-KW"/>
</dbReference>
<gene>
    <name evidence="11" type="ORF">Adt_12531</name>
</gene>
<dbReference type="GO" id="GO:0019843">
    <property type="term" value="F:rRNA binding"/>
    <property type="evidence" value="ECO:0007669"/>
    <property type="project" value="UniProtKB-KW"/>
</dbReference>
<dbReference type="Pfam" id="PF01281">
    <property type="entry name" value="Ribosomal_L9_N"/>
    <property type="match status" value="1"/>
</dbReference>
<keyword evidence="3" id="KW-0694">RNA-binding</keyword>
<name>A0ABD1UR43_9LAMI</name>
<keyword evidence="5" id="KW-0687">Ribonucleoprotein</keyword>
<dbReference type="InterPro" id="IPR020070">
    <property type="entry name" value="Ribosomal_bL9_N"/>
</dbReference>
<dbReference type="SUPFAM" id="SSF55658">
    <property type="entry name" value="L9 N-domain-like"/>
    <property type="match status" value="1"/>
</dbReference>